<evidence type="ECO:0000313" key="4">
    <source>
        <dbReference type="Proteomes" id="UP000267035"/>
    </source>
</evidence>
<name>A0A3M6QWM3_9BURK</name>
<comment type="caution">
    <text evidence="3">The sequence shown here is derived from an EMBL/GenBank/DDBJ whole genome shotgun (WGS) entry which is preliminary data.</text>
</comment>
<organism evidence="3 6">
    <name type="scientific">Allofranklinella schreckenbergeri</name>
    <dbReference type="NCBI Taxonomy" id="1076744"/>
    <lineage>
        <taxon>Bacteria</taxon>
        <taxon>Pseudomonadati</taxon>
        <taxon>Pseudomonadota</taxon>
        <taxon>Betaproteobacteria</taxon>
        <taxon>Burkholderiales</taxon>
        <taxon>Comamonadaceae</taxon>
        <taxon>Allofranklinella</taxon>
    </lineage>
</organism>
<evidence type="ECO:0000313" key="5">
    <source>
        <dbReference type="Proteomes" id="UP000267521"/>
    </source>
</evidence>
<dbReference type="Proteomes" id="UP000281171">
    <property type="component" value="Unassembled WGS sequence"/>
</dbReference>
<dbReference type="SUPFAM" id="SSF46689">
    <property type="entry name" value="Homeodomain-like"/>
    <property type="match status" value="1"/>
</dbReference>
<dbReference type="RefSeq" id="WP_122237331.1">
    <property type="nucleotide sequence ID" value="NZ_RDQK01000020.1"/>
</dbReference>
<accession>A0A3M6QCW6</accession>
<evidence type="ECO:0000313" key="3">
    <source>
        <dbReference type="EMBL" id="RMX07397.1"/>
    </source>
</evidence>
<dbReference type="EMBL" id="RDQM01000002">
    <property type="protein sequence ID" value="RMX00650.1"/>
    <property type="molecule type" value="Genomic_DNA"/>
</dbReference>
<gene>
    <name evidence="3" type="ORF">EBQ24_08640</name>
    <name evidence="2" type="ORF">EBQ25_03955</name>
    <name evidence="1" type="ORF">EBQ26_01805</name>
</gene>
<protein>
    <submittedName>
        <fullName evidence="3">Sigma-70 family RNA polymerase sigma factor</fullName>
    </submittedName>
</protein>
<dbReference type="EMBL" id="RDQL01000004">
    <property type="protein sequence ID" value="RMX00968.1"/>
    <property type="molecule type" value="Genomic_DNA"/>
</dbReference>
<dbReference type="EMBL" id="RDQK01000020">
    <property type="protein sequence ID" value="RMX07397.1"/>
    <property type="molecule type" value="Genomic_DNA"/>
</dbReference>
<dbReference type="Proteomes" id="UP000267035">
    <property type="component" value="Unassembled WGS sequence"/>
</dbReference>
<accession>A0A3M6QWM3</accession>
<accession>A0A3M6QC50</accession>
<reference evidence="4 5" key="1">
    <citation type="submission" date="2018-10" db="EMBL/GenBank/DDBJ databases">
        <title>Comamonadaceae CDC group NO-1 genome sequencing and assembly.</title>
        <authorList>
            <person name="Bernier A.-M."/>
            <person name="Bernard K."/>
        </authorList>
    </citation>
    <scope>NUCLEOTIDE SEQUENCE [LARGE SCALE GENOMIC DNA]</scope>
    <source>
        <strain evidence="2 4">NML161473</strain>
        <strain evidence="3 6">NML180581</strain>
        <strain evidence="1 5">NML970147</strain>
    </source>
</reference>
<evidence type="ECO:0000313" key="2">
    <source>
        <dbReference type="EMBL" id="RMX00968.1"/>
    </source>
</evidence>
<dbReference type="AlphaFoldDB" id="A0A3M6QWM3"/>
<sequence length="141" mass="15835">MERALEVIAQAKTVEQLRQAQAVALPLICGLNMQETAKVIGCSVGWASRLRNRFLAGEMVGDQPTRGGRRRQHMSEAEERQILQPYLDRARQGTAVDVGQVKADLEKKLGRTIALSTVYNLLRRHGWRRPVAEKRTASSEE</sequence>
<proteinExistence type="predicted"/>
<keyword evidence="4" id="KW-1185">Reference proteome</keyword>
<dbReference type="InterPro" id="IPR009057">
    <property type="entry name" value="Homeodomain-like_sf"/>
</dbReference>
<evidence type="ECO:0000313" key="6">
    <source>
        <dbReference type="Proteomes" id="UP000281171"/>
    </source>
</evidence>
<dbReference type="Proteomes" id="UP000267521">
    <property type="component" value="Unassembled WGS sequence"/>
</dbReference>
<evidence type="ECO:0000313" key="1">
    <source>
        <dbReference type="EMBL" id="RMX00650.1"/>
    </source>
</evidence>